<dbReference type="Pfam" id="PF00903">
    <property type="entry name" value="Glyoxalase"/>
    <property type="match status" value="1"/>
</dbReference>
<comment type="caution">
    <text evidence="2">The sequence shown here is derived from an EMBL/GenBank/DDBJ whole genome shotgun (WGS) entry which is preliminary data.</text>
</comment>
<evidence type="ECO:0000313" key="3">
    <source>
        <dbReference type="Proteomes" id="UP000219994"/>
    </source>
</evidence>
<proteinExistence type="predicted"/>
<dbReference type="SUPFAM" id="SSF54593">
    <property type="entry name" value="Glyoxalase/Bleomycin resistance protein/Dihydroxybiphenyl dioxygenase"/>
    <property type="match status" value="1"/>
</dbReference>
<accession>A0A2A6FNY5</accession>
<dbReference type="InterPro" id="IPR037523">
    <property type="entry name" value="VOC_core"/>
</dbReference>
<dbReference type="InterPro" id="IPR004360">
    <property type="entry name" value="Glyas_Fos-R_dOase_dom"/>
</dbReference>
<dbReference type="PROSITE" id="PS51819">
    <property type="entry name" value="VOC"/>
    <property type="match status" value="1"/>
</dbReference>
<dbReference type="InterPro" id="IPR029068">
    <property type="entry name" value="Glyas_Bleomycin-R_OHBP_Dase"/>
</dbReference>
<reference evidence="3" key="1">
    <citation type="submission" date="2017-03" db="EMBL/GenBank/DDBJ databases">
        <authorList>
            <person name="Lund M.B."/>
        </authorList>
    </citation>
    <scope>NUCLEOTIDE SEQUENCE [LARGE SCALE GENOMIC DNA]</scope>
</reference>
<dbReference type="Gene3D" id="3.10.180.10">
    <property type="entry name" value="2,3-Dihydroxybiphenyl 1,2-Dioxygenase, domain 1"/>
    <property type="match status" value="1"/>
</dbReference>
<dbReference type="EMBL" id="NAEP01000056">
    <property type="protein sequence ID" value="PDQ34390.1"/>
    <property type="molecule type" value="Genomic_DNA"/>
</dbReference>
<feature type="domain" description="VOC" evidence="1">
    <location>
        <begin position="3"/>
        <end position="116"/>
    </location>
</feature>
<dbReference type="PANTHER" id="PTHR39175:SF1">
    <property type="entry name" value="FAMILY PROTEIN, PUTATIVE (AFU_ORTHOLOGUE AFUA_3G15060)-RELATED"/>
    <property type="match status" value="1"/>
</dbReference>
<protein>
    <recommendedName>
        <fullName evidence="1">VOC domain-containing protein</fullName>
    </recommendedName>
</protein>
<evidence type="ECO:0000259" key="1">
    <source>
        <dbReference type="PROSITE" id="PS51819"/>
    </source>
</evidence>
<dbReference type="AlphaFoldDB" id="A0A2A6FNY5"/>
<evidence type="ECO:0000313" key="2">
    <source>
        <dbReference type="EMBL" id="PDQ34390.1"/>
    </source>
</evidence>
<dbReference type="Proteomes" id="UP000219994">
    <property type="component" value="Unassembled WGS sequence"/>
</dbReference>
<dbReference type="PANTHER" id="PTHR39175">
    <property type="entry name" value="FAMILY PROTEIN, PUTATIVE (AFU_ORTHOLOGUE AFUA_3G15060)-RELATED"/>
    <property type="match status" value="1"/>
</dbReference>
<organism evidence="2 3">
    <name type="scientific">Candidatus Lumbricidiphila eiseniae</name>
    <dbReference type="NCBI Taxonomy" id="1969409"/>
    <lineage>
        <taxon>Bacteria</taxon>
        <taxon>Bacillati</taxon>
        <taxon>Actinomycetota</taxon>
        <taxon>Actinomycetes</taxon>
        <taxon>Micrococcales</taxon>
        <taxon>Microbacteriaceae</taxon>
        <taxon>Candidatus Lumbricidiphila</taxon>
    </lineage>
</organism>
<gene>
    <name evidence="2" type="ORF">B5766_12045</name>
</gene>
<name>A0A2A6FNY5_9MICO</name>
<sequence length="121" mass="14085">MRRLHHHTFTFPTGQEQRVRDFYGGLLGFDEIPKPPTMRPVGVWFRSNAVELHFIPDDNFVPNRLGHPAIIVEDLDALTAHLTSHQIRVEPDARLPGYRRFHTYDHCGNQIEFLQESEEAL</sequence>